<evidence type="ECO:0000256" key="6">
    <source>
        <dbReference type="ARBA" id="ARBA00023136"/>
    </source>
</evidence>
<evidence type="ECO:0000256" key="1">
    <source>
        <dbReference type="ARBA" id="ARBA00004651"/>
    </source>
</evidence>
<evidence type="ECO:0000256" key="8">
    <source>
        <dbReference type="SAM" id="MobiDB-lite"/>
    </source>
</evidence>
<evidence type="ECO:0000313" key="10">
    <source>
        <dbReference type="Proteomes" id="UP001152799"/>
    </source>
</evidence>
<sequence length="615" mass="68219">MAEFLPLCDLLFNVVSLAAYFCDLVFDLLVVYALYQRGLTALLVQCLCAIILTMLVSQILSIKWYLAKKPANLIRLVVVALHLFQMGVLWRYARLLVPVHLPSVKQEVRDLCILRLVHGFLQAAPMLLLQLSLLADSTNSHGVPSDLVTVSASLSLFSVCWSLASFSKHVQSVDRLVLTWLGVVSQLLWRAGTVTSRALALSAYAATYHSWIFLVLALHWSCMFLWLLSPRSPFHGQRGRKLGVCAMVAAIYVLAYINLQGKPHGRTMIIFYVVMLLENCLLVSAWLAATWNYRPERWETVPILTVGLFFIGLAFMLLYYRYFHIRRLIEKPAAPSATPGGGVFNCRFGGCTGPNSASALYRKKKKPTTFIPPPSNANGTAAPLGPVSVPFWRRPLPSSSENEGSSVGSRVNIHQKLQEKKQKQLAELKIIEEEIKQGKLVGPEGADFDNRQPIPRAKKHVEPQLLSLASLNNLASYGVNLNRRPPPRAPRNRTPELLLTPRYLYCDCVSGSGGAIINGPAAPEAAELVGGNNGVSHHSVGSDLESQVSLPRSYTLPREFKYYRRQRLGRPIQPVASTNSSDGDVDSADDESDSNPPPPALVRPLRRPYRHETQL</sequence>
<dbReference type="GO" id="GO:0005886">
    <property type="term" value="C:plasma membrane"/>
    <property type="evidence" value="ECO:0007669"/>
    <property type="project" value="UniProtKB-SubCell"/>
</dbReference>
<feature type="region of interest" description="Disordered" evidence="8">
    <location>
        <begin position="571"/>
        <end position="615"/>
    </location>
</feature>
<feature type="transmembrane region" description="Helical" evidence="7">
    <location>
        <begin position="147"/>
        <end position="164"/>
    </location>
</feature>
<evidence type="ECO:0000313" key="9">
    <source>
        <dbReference type="EMBL" id="CAG9764750.1"/>
    </source>
</evidence>
<evidence type="ECO:0000256" key="3">
    <source>
        <dbReference type="ARBA" id="ARBA00022475"/>
    </source>
</evidence>
<feature type="transmembrane region" description="Helical" evidence="7">
    <location>
        <begin position="73"/>
        <end position="92"/>
    </location>
</feature>
<accession>A0A9N9MI60</accession>
<feature type="transmembrane region" description="Helical" evidence="7">
    <location>
        <begin position="113"/>
        <end position="135"/>
    </location>
</feature>
<keyword evidence="10" id="KW-1185">Reference proteome</keyword>
<dbReference type="InterPro" id="IPR018629">
    <property type="entry name" value="XK-rel"/>
</dbReference>
<proteinExistence type="inferred from homology"/>
<name>A0A9N9MI60_9CUCU</name>
<dbReference type="Pfam" id="PF09815">
    <property type="entry name" value="XK-related"/>
    <property type="match status" value="1"/>
</dbReference>
<feature type="transmembrane region" description="Helical" evidence="7">
    <location>
        <begin position="176"/>
        <end position="196"/>
    </location>
</feature>
<feature type="transmembrane region" description="Helical" evidence="7">
    <location>
        <begin position="208"/>
        <end position="228"/>
    </location>
</feature>
<feature type="transmembrane region" description="Helical" evidence="7">
    <location>
        <begin position="12"/>
        <end position="35"/>
    </location>
</feature>
<organism evidence="9 10">
    <name type="scientific">Ceutorhynchus assimilis</name>
    <name type="common">cabbage seed weevil</name>
    <dbReference type="NCBI Taxonomy" id="467358"/>
    <lineage>
        <taxon>Eukaryota</taxon>
        <taxon>Metazoa</taxon>
        <taxon>Ecdysozoa</taxon>
        <taxon>Arthropoda</taxon>
        <taxon>Hexapoda</taxon>
        <taxon>Insecta</taxon>
        <taxon>Pterygota</taxon>
        <taxon>Neoptera</taxon>
        <taxon>Endopterygota</taxon>
        <taxon>Coleoptera</taxon>
        <taxon>Polyphaga</taxon>
        <taxon>Cucujiformia</taxon>
        <taxon>Curculionidae</taxon>
        <taxon>Ceutorhynchinae</taxon>
        <taxon>Ceutorhynchus</taxon>
    </lineage>
</organism>
<evidence type="ECO:0000256" key="5">
    <source>
        <dbReference type="ARBA" id="ARBA00022989"/>
    </source>
</evidence>
<dbReference type="PANTHER" id="PTHR16024">
    <property type="entry name" value="XK-RELATED PROTEIN"/>
    <property type="match status" value="1"/>
</dbReference>
<keyword evidence="5 7" id="KW-1133">Transmembrane helix</keyword>
<protein>
    <recommendedName>
        <fullName evidence="7">XK-related protein</fullName>
    </recommendedName>
</protein>
<feature type="compositionally biased region" description="Acidic residues" evidence="8">
    <location>
        <begin position="583"/>
        <end position="593"/>
    </location>
</feature>
<keyword evidence="6 7" id="KW-0472">Membrane</keyword>
<feature type="transmembrane region" description="Helical" evidence="7">
    <location>
        <begin position="42"/>
        <end position="67"/>
    </location>
</feature>
<dbReference type="PANTHER" id="PTHR16024:SF4">
    <property type="entry name" value="XK-RELATED PROTEIN"/>
    <property type="match status" value="1"/>
</dbReference>
<feature type="transmembrane region" description="Helical" evidence="7">
    <location>
        <begin position="240"/>
        <end position="257"/>
    </location>
</feature>
<dbReference type="Proteomes" id="UP001152799">
    <property type="component" value="Chromosome 2"/>
</dbReference>
<comment type="similarity">
    <text evidence="2 7">Belongs to the XK family.</text>
</comment>
<reference evidence="9" key="1">
    <citation type="submission" date="2022-01" db="EMBL/GenBank/DDBJ databases">
        <authorList>
            <person name="King R."/>
        </authorList>
    </citation>
    <scope>NUCLEOTIDE SEQUENCE</scope>
</reference>
<dbReference type="OrthoDB" id="6356248at2759"/>
<feature type="transmembrane region" description="Helical" evidence="7">
    <location>
        <begin position="269"/>
        <end position="289"/>
    </location>
</feature>
<dbReference type="InterPro" id="IPR050895">
    <property type="entry name" value="XK-related_scramblase"/>
</dbReference>
<feature type="transmembrane region" description="Helical" evidence="7">
    <location>
        <begin position="301"/>
        <end position="322"/>
    </location>
</feature>
<dbReference type="AlphaFoldDB" id="A0A9N9MI60"/>
<evidence type="ECO:0000256" key="2">
    <source>
        <dbReference type="ARBA" id="ARBA00008789"/>
    </source>
</evidence>
<evidence type="ECO:0000256" key="7">
    <source>
        <dbReference type="RuleBase" id="RU910716"/>
    </source>
</evidence>
<evidence type="ECO:0000256" key="4">
    <source>
        <dbReference type="ARBA" id="ARBA00022692"/>
    </source>
</evidence>
<dbReference type="EMBL" id="OU892278">
    <property type="protein sequence ID" value="CAG9764750.1"/>
    <property type="molecule type" value="Genomic_DNA"/>
</dbReference>
<keyword evidence="4 7" id="KW-0812">Transmembrane</keyword>
<keyword evidence="3" id="KW-1003">Cell membrane</keyword>
<comment type="subcellular location">
    <subcellularLocation>
        <location evidence="1">Cell membrane</location>
        <topology evidence="1">Multi-pass membrane protein</topology>
    </subcellularLocation>
    <subcellularLocation>
        <location evidence="7">Membrane</location>
        <topology evidence="7">Multi-pass membrane protein</topology>
    </subcellularLocation>
</comment>
<gene>
    <name evidence="9" type="ORF">CEUTPL_LOCUS5382</name>
</gene>